<organism evidence="1 2">
    <name type="scientific">Faucicola atlantae</name>
    <dbReference type="NCBI Taxonomy" id="34059"/>
    <lineage>
        <taxon>Bacteria</taxon>
        <taxon>Pseudomonadati</taxon>
        <taxon>Pseudomonadota</taxon>
        <taxon>Gammaproteobacteria</taxon>
        <taxon>Moraxellales</taxon>
        <taxon>Moraxellaceae</taxon>
        <taxon>Faucicola</taxon>
    </lineage>
</organism>
<dbReference type="RefSeq" id="WP_067056332.1">
    <property type="nucleotide sequence ID" value="NZ_MXAO01000048.1"/>
</dbReference>
<sequence length="136" mass="15246">MPNLCQPQGVTLNLPLADAKPFYLIEFVEDGQITLPNFIRIDGANHSGNAVLVVNDGLLRTHQDSLIFTLDNTNGAELNIEIHVAKRVITDIATAQQAPEEYFNASYPLPIKAGEKRYLELRLIDERYVLSDRELV</sequence>
<name>A0A378Q2I7_9GAMM</name>
<accession>A0A378Q2I7</accession>
<proteinExistence type="predicted"/>
<dbReference type="AlphaFoldDB" id="A0A378Q2I7"/>
<evidence type="ECO:0000313" key="1">
    <source>
        <dbReference type="EMBL" id="STY95063.1"/>
    </source>
</evidence>
<dbReference type="Proteomes" id="UP000255193">
    <property type="component" value="Unassembled WGS sequence"/>
</dbReference>
<gene>
    <name evidence="1" type="ORF">NCTC11091_00848</name>
</gene>
<dbReference type="EMBL" id="UGQA01000001">
    <property type="protein sequence ID" value="STY95063.1"/>
    <property type="molecule type" value="Genomic_DNA"/>
</dbReference>
<evidence type="ECO:0000313" key="2">
    <source>
        <dbReference type="Proteomes" id="UP000255193"/>
    </source>
</evidence>
<reference evidence="1 2" key="1">
    <citation type="submission" date="2018-06" db="EMBL/GenBank/DDBJ databases">
        <authorList>
            <consortium name="Pathogen Informatics"/>
            <person name="Doyle S."/>
        </authorList>
    </citation>
    <scope>NUCLEOTIDE SEQUENCE [LARGE SCALE GENOMIC DNA]</scope>
    <source>
        <strain evidence="1 2">NCTC11091</strain>
    </source>
</reference>
<protein>
    <submittedName>
        <fullName evidence="1">Uncharacterized protein</fullName>
    </submittedName>
</protein>